<dbReference type="AlphaFoldDB" id="A0A0S2TGK1"/>
<feature type="signal peptide" evidence="1">
    <location>
        <begin position="1"/>
        <end position="20"/>
    </location>
</feature>
<dbReference type="Proteomes" id="UP000055136">
    <property type="component" value="Chromosome"/>
</dbReference>
<evidence type="ECO:0000256" key="1">
    <source>
        <dbReference type="SAM" id="SignalP"/>
    </source>
</evidence>
<dbReference type="EMBL" id="CP013099">
    <property type="protein sequence ID" value="ALP54299.1"/>
    <property type="molecule type" value="Genomic_DNA"/>
</dbReference>
<gene>
    <name evidence="2" type="ORF">Tel_14735</name>
</gene>
<dbReference type="STRING" id="1748243.Tel_14735"/>
<proteinExistence type="predicted"/>
<accession>A0A0S2TGK1</accession>
<dbReference type="Pfam" id="PF11191">
    <property type="entry name" value="DUF2782"/>
    <property type="match status" value="1"/>
</dbReference>
<dbReference type="InterPro" id="IPR021357">
    <property type="entry name" value="DUF2782"/>
</dbReference>
<reference evidence="2" key="1">
    <citation type="submission" date="2015-10" db="EMBL/GenBank/DDBJ databases">
        <title>Description of Candidatus Tenderia electrophaga gen. nov, sp. nov., an Uncultivated Electroautotroph from a Biocathode Enrichment.</title>
        <authorList>
            <person name="Eddie B.J."/>
            <person name="Malanoski A.P."/>
            <person name="Wang Z."/>
            <person name="Hall R.J."/>
            <person name="Oh S.D."/>
            <person name="Heiner C."/>
            <person name="Lin B."/>
            <person name="Strycharz-Glaven S.M."/>
        </authorList>
    </citation>
    <scope>NUCLEOTIDE SEQUENCE [LARGE SCALE GENOMIC DNA]</scope>
    <source>
        <strain evidence="2">NRL1</strain>
    </source>
</reference>
<organism evidence="2 3">
    <name type="scientific">Candidatus Tenderia electrophaga</name>
    <dbReference type="NCBI Taxonomy" id="1748243"/>
    <lineage>
        <taxon>Bacteria</taxon>
        <taxon>Pseudomonadati</taxon>
        <taxon>Pseudomonadota</taxon>
        <taxon>Gammaproteobacteria</taxon>
        <taxon>Candidatus Tenderiales</taxon>
        <taxon>Candidatus Tenderiaceae</taxon>
        <taxon>Candidatus Tenderia</taxon>
    </lineage>
</organism>
<dbReference type="Gene3D" id="2.20.130.30">
    <property type="entry name" value="Protein of unknown function DUF2782"/>
    <property type="match status" value="1"/>
</dbReference>
<sequence>MQTRYLLALWTLLSAPALLAQAPQEGASPLDQAMEPEVVITPTEQGRVKEYRVNGQLYMIEIVPTKGAPYYLIDTDGDGLLDNRQNHLEPDLTIPRWPVLRW</sequence>
<keyword evidence="3" id="KW-1185">Reference proteome</keyword>
<dbReference type="KEGG" id="tee:Tel_14735"/>
<feature type="chain" id="PRO_5006605039" description="DUF2782 domain-containing protein" evidence="1">
    <location>
        <begin position="21"/>
        <end position="102"/>
    </location>
</feature>
<name>A0A0S2TGK1_9GAMM</name>
<protein>
    <recommendedName>
        <fullName evidence="4">DUF2782 domain-containing protein</fullName>
    </recommendedName>
</protein>
<evidence type="ECO:0000313" key="3">
    <source>
        <dbReference type="Proteomes" id="UP000055136"/>
    </source>
</evidence>
<evidence type="ECO:0000313" key="2">
    <source>
        <dbReference type="EMBL" id="ALP54299.1"/>
    </source>
</evidence>
<keyword evidence="1" id="KW-0732">Signal</keyword>
<evidence type="ECO:0008006" key="4">
    <source>
        <dbReference type="Google" id="ProtNLM"/>
    </source>
</evidence>